<name>A0ABS0V799_9PSED</name>
<comment type="caution">
    <text evidence="2">The sequence shown here is derived from an EMBL/GenBank/DDBJ whole genome shotgun (WGS) entry which is preliminary data.</text>
</comment>
<proteinExistence type="predicted"/>
<sequence length="26" mass="3271">MSKQWLIDNWSKWVYPECHVEEVCIF</sequence>
<reference evidence="2 3" key="1">
    <citation type="submission" date="2020-12" db="EMBL/GenBank/DDBJ databases">
        <title>Comparative genomic insights into the epidemiology and virulence of plant pathogenic Pseudomonads from Turkey.</title>
        <authorList>
            <person name="Dillon M."/>
            <person name="Ruiz-Bedoya T."/>
            <person name="Bendalovic-Torma C."/>
            <person name="Guttman K.M."/>
            <person name="Kwak H."/>
            <person name="Middleton M.A."/>
            <person name="Wang P.W."/>
            <person name="Horuz S."/>
            <person name="Aysan Y."/>
            <person name="Guttman D.S."/>
        </authorList>
    </citation>
    <scope>NUCLEOTIDE SEQUENCE [LARGE SCALE GENOMIC DNA]</scope>
    <source>
        <strain evidence="2 3">Marul_2_1</strain>
    </source>
</reference>
<dbReference type="InterPro" id="IPR029077">
    <property type="entry name" value="Imm45"/>
</dbReference>
<evidence type="ECO:0000259" key="1">
    <source>
        <dbReference type="Pfam" id="PF15572"/>
    </source>
</evidence>
<dbReference type="Proteomes" id="UP000607562">
    <property type="component" value="Unassembled WGS sequence"/>
</dbReference>
<protein>
    <recommendedName>
        <fullName evidence="1">Immunity protein 45 domain-containing protein</fullName>
    </recommendedName>
</protein>
<keyword evidence="3" id="KW-1185">Reference proteome</keyword>
<evidence type="ECO:0000313" key="2">
    <source>
        <dbReference type="EMBL" id="MBI6636175.1"/>
    </source>
</evidence>
<gene>
    <name evidence="2" type="ORF">YA0871_26350</name>
</gene>
<feature type="domain" description="Immunity protein 45" evidence="1">
    <location>
        <begin position="1"/>
        <end position="25"/>
    </location>
</feature>
<organism evidence="2 3">
    <name type="scientific">Pseudomonas paralactis</name>
    <dbReference type="NCBI Taxonomy" id="1615673"/>
    <lineage>
        <taxon>Bacteria</taxon>
        <taxon>Pseudomonadati</taxon>
        <taxon>Pseudomonadota</taxon>
        <taxon>Gammaproteobacteria</taxon>
        <taxon>Pseudomonadales</taxon>
        <taxon>Pseudomonadaceae</taxon>
        <taxon>Pseudomonas</taxon>
    </lineage>
</organism>
<accession>A0ABS0V799</accession>
<dbReference type="Pfam" id="PF15572">
    <property type="entry name" value="Imm45"/>
    <property type="match status" value="1"/>
</dbReference>
<evidence type="ECO:0000313" key="3">
    <source>
        <dbReference type="Proteomes" id="UP000607562"/>
    </source>
</evidence>
<dbReference type="EMBL" id="JAEILM010000137">
    <property type="protein sequence ID" value="MBI6636175.1"/>
    <property type="molecule type" value="Genomic_DNA"/>
</dbReference>
<dbReference type="RefSeq" id="WP_198708885.1">
    <property type="nucleotide sequence ID" value="NZ_JAEILM010000137.1"/>
</dbReference>